<accession>A0ABD4SWW1</accession>
<reference evidence="1 2" key="1">
    <citation type="submission" date="2021-10" db="EMBL/GenBank/DDBJ databases">
        <title>Whole-genome sequencing analysis of Laribacter hongkongensis: virulence gene profiles, carbohydrate-active enzyme prediction, and antimicrobial resistance characterization.</title>
        <authorList>
            <person name="Yuan P."/>
            <person name="Zhan Y."/>
            <person name="Chen D."/>
        </authorList>
    </citation>
    <scope>NUCLEOTIDE SEQUENCE [LARGE SCALE GENOMIC DNA]</scope>
    <source>
        <strain evidence="1 2">W67</strain>
    </source>
</reference>
<gene>
    <name evidence="1" type="ORF">LH440_14335</name>
</gene>
<name>A0ABD4SWW1_9NEIS</name>
<evidence type="ECO:0000313" key="1">
    <source>
        <dbReference type="EMBL" id="MCG9027061.1"/>
    </source>
</evidence>
<dbReference type="Proteomes" id="UP001200247">
    <property type="component" value="Unassembled WGS sequence"/>
</dbReference>
<dbReference type="RefSeq" id="WP_239894472.1">
    <property type="nucleotide sequence ID" value="NZ_JAJAXM010000035.1"/>
</dbReference>
<sequence>MVHPSNRHYLAAARDAHVHRLFIGLPRPAADTPEQKRRRAARLDLEFARDLSRAERERGFA</sequence>
<dbReference type="AlphaFoldDB" id="A0ABD4SWW1"/>
<evidence type="ECO:0000313" key="2">
    <source>
        <dbReference type="Proteomes" id="UP001200247"/>
    </source>
</evidence>
<organism evidence="1 2">
    <name type="scientific">Laribacter hongkongensis</name>
    <dbReference type="NCBI Taxonomy" id="168471"/>
    <lineage>
        <taxon>Bacteria</taxon>
        <taxon>Pseudomonadati</taxon>
        <taxon>Pseudomonadota</taxon>
        <taxon>Betaproteobacteria</taxon>
        <taxon>Neisseriales</taxon>
        <taxon>Aquaspirillaceae</taxon>
        <taxon>Laribacter</taxon>
    </lineage>
</organism>
<proteinExistence type="predicted"/>
<dbReference type="EMBL" id="JAJAXM010000035">
    <property type="protein sequence ID" value="MCG9027061.1"/>
    <property type="molecule type" value="Genomic_DNA"/>
</dbReference>
<comment type="caution">
    <text evidence="1">The sequence shown here is derived from an EMBL/GenBank/DDBJ whole genome shotgun (WGS) entry which is preliminary data.</text>
</comment>
<protein>
    <submittedName>
        <fullName evidence="1">Uncharacterized protein</fullName>
    </submittedName>
</protein>